<protein>
    <submittedName>
        <fullName evidence="1">Uncharacterized protein</fullName>
    </submittedName>
</protein>
<reference evidence="1 2" key="1">
    <citation type="submission" date="2020-06" db="EMBL/GenBank/DDBJ databases">
        <title>Altererythrobacter sp. HHU K3-1.</title>
        <authorList>
            <person name="Zhang D."/>
            <person name="Xue H."/>
        </authorList>
    </citation>
    <scope>NUCLEOTIDE SEQUENCE [LARGE SCALE GENOMIC DNA]</scope>
    <source>
        <strain evidence="1 2">HHU K3-1</strain>
    </source>
</reference>
<name>A0A850H5W4_9SPHN</name>
<sequence length="121" mass="12752">MSTALQIQPDTYGVLGPSLATLRGRWEAVEVAADALAELAQLGTHDIEIAREKEPDFGALHGAPHADLIAQAVADLAAMMQPGLRALIAIASEGRRADAAAATLWHEYAEARAAIAELCNR</sequence>
<dbReference type="RefSeq" id="WP_176266859.1">
    <property type="nucleotide sequence ID" value="NZ_JABWGV010000002.1"/>
</dbReference>
<keyword evidence="2" id="KW-1185">Reference proteome</keyword>
<proteinExistence type="predicted"/>
<organism evidence="1 2">
    <name type="scientific">Qipengyuania atrilutea</name>
    <dbReference type="NCBI Taxonomy" id="2744473"/>
    <lineage>
        <taxon>Bacteria</taxon>
        <taxon>Pseudomonadati</taxon>
        <taxon>Pseudomonadota</taxon>
        <taxon>Alphaproteobacteria</taxon>
        <taxon>Sphingomonadales</taxon>
        <taxon>Erythrobacteraceae</taxon>
        <taxon>Qipengyuania</taxon>
    </lineage>
</organism>
<dbReference type="EMBL" id="JABWGV010000002">
    <property type="protein sequence ID" value="NVD44535.1"/>
    <property type="molecule type" value="Genomic_DNA"/>
</dbReference>
<gene>
    <name evidence="1" type="ORF">HUV48_05820</name>
</gene>
<evidence type="ECO:0000313" key="1">
    <source>
        <dbReference type="EMBL" id="NVD44535.1"/>
    </source>
</evidence>
<dbReference type="AlphaFoldDB" id="A0A850H5W4"/>
<accession>A0A850H5W4</accession>
<comment type="caution">
    <text evidence="1">The sequence shown here is derived from an EMBL/GenBank/DDBJ whole genome shotgun (WGS) entry which is preliminary data.</text>
</comment>
<dbReference type="Proteomes" id="UP000561438">
    <property type="component" value="Unassembled WGS sequence"/>
</dbReference>
<evidence type="ECO:0000313" key="2">
    <source>
        <dbReference type="Proteomes" id="UP000561438"/>
    </source>
</evidence>